<feature type="region of interest" description="Disordered" evidence="1">
    <location>
        <begin position="437"/>
        <end position="457"/>
    </location>
</feature>
<feature type="compositionally biased region" description="Basic and acidic residues" evidence="1">
    <location>
        <begin position="100"/>
        <end position="123"/>
    </location>
</feature>
<dbReference type="OrthoDB" id="3061185at2759"/>
<evidence type="ECO:0000313" key="3">
    <source>
        <dbReference type="Proteomes" id="UP000076154"/>
    </source>
</evidence>
<name>A0A369K132_HYPMA</name>
<sequence>MGGRVLFKSSESFFHREGKEIPLHIPDAEPSVLWAAALPSRIAEQKKDSQWPGWDDWYRRKPGQSSKAPTGDRSYRTSGPADTASNWRRGRSPPNRRSNTPKDHRHFDRDKDQTKEQNREHHPGRPLSGPPDGDYPGDDDGDDRSRDSPFARNRKDHSHGGPPDPDDDDPGDSDGGGGRRRPERPRPKLKKDNRRGDDSSSDDVTPKPPYGKNLPTIKTEIKVDDLPAWDGNFSTVMEYFWNVQEMAQMGGDLPVALGYWLWTKLKLGSDVRKWWSMLDPSTKSYAKGHYLNYLEVIDDYLGTHWQLEVNLEFSSQSFRQLGHERESPRAFIQRQTMYTRMLATSEYGGPDEVHTIMIRAPLAWHSILQVSNIRRTRDLWAAVVNNEKVLLNALKGNSPNLVTQDNLASMLRRLRVSVSGETGKFYLNQELRIAHRVENAEDKENNNDPPEPKEVEDDEILRQAYQIFKKKQWDPPPGGYLFPKNDHIMTKMGQLPPSPCKVCGSKNHWDKECSDWDTYLTSQKRSAWLASGEDKNDSQNDLNLQYSSAYNVLRDMRVQDQWNITSKTSTDSSSQQGFRSAALTSKLLDGSNSNDTSGCKSDEQIVEDKSLVEDKNNDDSLNPKGTNEVTNIPQPACRKVTIEEVEDE</sequence>
<feature type="compositionally biased region" description="Polar residues" evidence="1">
    <location>
        <begin position="590"/>
        <end position="599"/>
    </location>
</feature>
<organism evidence="2 3">
    <name type="scientific">Hypsizygus marmoreus</name>
    <name type="common">White beech mushroom</name>
    <name type="synonym">Agaricus marmoreus</name>
    <dbReference type="NCBI Taxonomy" id="39966"/>
    <lineage>
        <taxon>Eukaryota</taxon>
        <taxon>Fungi</taxon>
        <taxon>Dikarya</taxon>
        <taxon>Basidiomycota</taxon>
        <taxon>Agaricomycotina</taxon>
        <taxon>Agaricomycetes</taxon>
        <taxon>Agaricomycetidae</taxon>
        <taxon>Agaricales</taxon>
        <taxon>Tricholomatineae</taxon>
        <taxon>Lyophyllaceae</taxon>
        <taxon>Hypsizygus</taxon>
    </lineage>
</organism>
<dbReference type="Proteomes" id="UP000076154">
    <property type="component" value="Unassembled WGS sequence"/>
</dbReference>
<protein>
    <submittedName>
        <fullName evidence="2">Uncharacterized protein</fullName>
    </submittedName>
</protein>
<dbReference type="InParanoid" id="A0A369K132"/>
<dbReference type="AlphaFoldDB" id="A0A369K132"/>
<feature type="compositionally biased region" description="Basic residues" evidence="1">
    <location>
        <begin position="178"/>
        <end position="193"/>
    </location>
</feature>
<comment type="caution">
    <text evidence="2">The sequence shown here is derived from an EMBL/GenBank/DDBJ whole genome shotgun (WGS) entry which is preliminary data.</text>
</comment>
<accession>A0A369K132</accession>
<dbReference type="STRING" id="39966.A0A369K132"/>
<feature type="compositionally biased region" description="Basic and acidic residues" evidence="1">
    <location>
        <begin position="437"/>
        <end position="453"/>
    </location>
</feature>
<evidence type="ECO:0000313" key="2">
    <source>
        <dbReference type="EMBL" id="RDB26467.1"/>
    </source>
</evidence>
<dbReference type="EMBL" id="LUEZ02000032">
    <property type="protein sequence ID" value="RDB26467.1"/>
    <property type="molecule type" value="Genomic_DNA"/>
</dbReference>
<feature type="compositionally biased region" description="Polar residues" evidence="1">
    <location>
        <begin position="619"/>
        <end position="633"/>
    </location>
</feature>
<reference evidence="2" key="1">
    <citation type="submission" date="2018-04" db="EMBL/GenBank/DDBJ databases">
        <title>Whole genome sequencing of Hypsizygus marmoreus.</title>
        <authorList>
            <person name="Choi I.-G."/>
            <person name="Min B."/>
            <person name="Kim J.-G."/>
            <person name="Kim S."/>
            <person name="Oh Y.-L."/>
            <person name="Kong W.-S."/>
            <person name="Park H."/>
            <person name="Jeong J."/>
            <person name="Song E.-S."/>
        </authorList>
    </citation>
    <scope>NUCLEOTIDE SEQUENCE [LARGE SCALE GENOMIC DNA]</scope>
    <source>
        <strain evidence="2">51987-8</strain>
    </source>
</reference>
<evidence type="ECO:0000256" key="1">
    <source>
        <dbReference type="SAM" id="MobiDB-lite"/>
    </source>
</evidence>
<feature type="region of interest" description="Disordered" evidence="1">
    <location>
        <begin position="43"/>
        <end position="216"/>
    </location>
</feature>
<keyword evidence="3" id="KW-1185">Reference proteome</keyword>
<feature type="region of interest" description="Disordered" evidence="1">
    <location>
        <begin position="589"/>
        <end position="633"/>
    </location>
</feature>
<feature type="compositionally biased region" description="Basic and acidic residues" evidence="1">
    <location>
        <begin position="600"/>
        <end position="618"/>
    </location>
</feature>
<proteinExistence type="predicted"/>
<gene>
    <name evidence="2" type="ORF">Hypma_006019</name>
</gene>